<evidence type="ECO:0000313" key="1">
    <source>
        <dbReference type="EMBL" id="ORE20027.1"/>
    </source>
</evidence>
<proteinExistence type="predicted"/>
<dbReference type="VEuPathDB" id="FungiDB:BCV72DRAFT_188949"/>
<reference evidence="1 2" key="1">
    <citation type="journal article" date="2016" name="Proc. Natl. Acad. Sci. U.S.A.">
        <title>Lipid metabolic changes in an early divergent fungus govern the establishment of a mutualistic symbiosis with endobacteria.</title>
        <authorList>
            <person name="Lastovetsky O.A."/>
            <person name="Gaspar M.L."/>
            <person name="Mondo S.J."/>
            <person name="LaButti K.M."/>
            <person name="Sandor L."/>
            <person name="Grigoriev I.V."/>
            <person name="Henry S.A."/>
            <person name="Pawlowska T.E."/>
        </authorList>
    </citation>
    <scope>NUCLEOTIDE SEQUENCE [LARGE SCALE GENOMIC DNA]</scope>
    <source>
        <strain evidence="1 2">ATCC 11559</strain>
    </source>
</reference>
<gene>
    <name evidence="1" type="ORF">BCV71DRAFT_281766</name>
</gene>
<sequence>MIRFEIGRDDFCWQILINGEPKWLIQYFDLASIQNIARLLPICNELQARLSIPPTVKNLAASPAKFLPALAVMISELEKLSITKHKNDGIYEGNVNLFYSFFNFKKFGHESLDEVLESQNKFTCFIQTDDFAACFSFARKTKEKATTQLGLEGFSDQEIQEYFQLCAVDPGRTHVFTATIQHEGETDFHLAKTVDMEKINVYVRYSLINIPRLFRFYDENSAPFCFYNYQGRQRSSTEEKERVAWKNKFQYSDSVLLVVFEDGMKKKILLLSEACDNCKQKWLEQNGRRSHSILNCKICNILWNRDTNASKNMLDISWSIWRGEGRTSVFTREVAVENTVPSNRV</sequence>
<dbReference type="EMBL" id="KV921300">
    <property type="protein sequence ID" value="ORE20027.1"/>
    <property type="molecule type" value="Genomic_DNA"/>
</dbReference>
<dbReference type="VEuPathDB" id="FungiDB:BCV72DRAFT_186537"/>
<dbReference type="AlphaFoldDB" id="A0A1X0S6U3"/>
<organism evidence="1 2">
    <name type="scientific">Rhizopus microsporus</name>
    <dbReference type="NCBI Taxonomy" id="58291"/>
    <lineage>
        <taxon>Eukaryota</taxon>
        <taxon>Fungi</taxon>
        <taxon>Fungi incertae sedis</taxon>
        <taxon>Mucoromycota</taxon>
        <taxon>Mucoromycotina</taxon>
        <taxon>Mucoromycetes</taxon>
        <taxon>Mucorales</taxon>
        <taxon>Mucorineae</taxon>
        <taxon>Rhizopodaceae</taxon>
        <taxon>Rhizopus</taxon>
    </lineage>
</organism>
<accession>A0A1X0S6U3</accession>
<protein>
    <submittedName>
        <fullName evidence="1">Uncharacterized protein</fullName>
    </submittedName>
</protein>
<dbReference type="Proteomes" id="UP000242381">
    <property type="component" value="Unassembled WGS sequence"/>
</dbReference>
<evidence type="ECO:0000313" key="2">
    <source>
        <dbReference type="Proteomes" id="UP000242381"/>
    </source>
</evidence>
<name>A0A1X0S6U3_RHIZD</name>